<comment type="caution">
    <text evidence="3">The sequence shown here is derived from an EMBL/GenBank/DDBJ whole genome shotgun (WGS) entry which is preliminary data.</text>
</comment>
<dbReference type="AlphaFoldDB" id="A0AAU9J025"/>
<proteinExistence type="inferred from homology"/>
<protein>
    <recommendedName>
        <fullName evidence="1">Cation-transporting ATPase</fullName>
        <ecNumber evidence="1">7.2.2.-</ecNumber>
    </recommendedName>
</protein>
<keyword evidence="1" id="KW-0547">Nucleotide-binding</keyword>
<comment type="catalytic activity">
    <reaction evidence="1">
        <text>ATP + H2O = ADP + phosphate + H(+)</text>
        <dbReference type="Rhea" id="RHEA:13065"/>
        <dbReference type="ChEBI" id="CHEBI:15377"/>
        <dbReference type="ChEBI" id="CHEBI:15378"/>
        <dbReference type="ChEBI" id="CHEBI:30616"/>
        <dbReference type="ChEBI" id="CHEBI:43474"/>
        <dbReference type="ChEBI" id="CHEBI:456216"/>
    </reaction>
</comment>
<evidence type="ECO:0000313" key="4">
    <source>
        <dbReference type="Proteomes" id="UP001162131"/>
    </source>
</evidence>
<keyword evidence="1" id="KW-0460">Magnesium</keyword>
<dbReference type="GO" id="GO:0016020">
    <property type="term" value="C:membrane"/>
    <property type="evidence" value="ECO:0007669"/>
    <property type="project" value="UniProtKB-SubCell"/>
</dbReference>
<keyword evidence="1" id="KW-1278">Translocase</keyword>
<keyword evidence="1" id="KW-0067">ATP-binding</keyword>
<dbReference type="EMBL" id="CAJZBQ010000017">
    <property type="protein sequence ID" value="CAG9316906.1"/>
    <property type="molecule type" value="Genomic_DNA"/>
</dbReference>
<dbReference type="EC" id="7.2.2.-" evidence="1"/>
<gene>
    <name evidence="3" type="ORF">BSTOLATCC_MIC17538</name>
</gene>
<dbReference type="GO" id="GO:0046872">
    <property type="term" value="F:metal ion binding"/>
    <property type="evidence" value="ECO:0007669"/>
    <property type="project" value="UniProtKB-UniRule"/>
</dbReference>
<evidence type="ECO:0000313" key="3">
    <source>
        <dbReference type="EMBL" id="CAG9316906.1"/>
    </source>
</evidence>
<accession>A0AAU9J025</accession>
<keyword evidence="4" id="KW-1185">Reference proteome</keyword>
<dbReference type="InterPro" id="IPR047819">
    <property type="entry name" value="P5A-ATPase_N"/>
</dbReference>
<dbReference type="GO" id="GO:0005524">
    <property type="term" value="F:ATP binding"/>
    <property type="evidence" value="ECO:0007669"/>
    <property type="project" value="UniProtKB-UniRule"/>
</dbReference>
<comment type="subcellular location">
    <subcellularLocation>
        <location evidence="1">Membrane</location>
        <topology evidence="1">Multi-pass membrane protein</topology>
    </subcellularLocation>
</comment>
<evidence type="ECO:0000259" key="2">
    <source>
        <dbReference type="Pfam" id="PF12409"/>
    </source>
</evidence>
<reference evidence="3" key="1">
    <citation type="submission" date="2021-09" db="EMBL/GenBank/DDBJ databases">
        <authorList>
            <consortium name="AG Swart"/>
            <person name="Singh M."/>
            <person name="Singh A."/>
            <person name="Seah K."/>
            <person name="Emmerich C."/>
        </authorList>
    </citation>
    <scope>NUCLEOTIDE SEQUENCE</scope>
    <source>
        <strain evidence="3">ATCC30299</strain>
    </source>
</reference>
<feature type="domain" description="P5B-type ATPase N-terminal" evidence="2">
    <location>
        <begin position="34"/>
        <end position="106"/>
    </location>
</feature>
<evidence type="ECO:0000256" key="1">
    <source>
        <dbReference type="RuleBase" id="RU362082"/>
    </source>
</evidence>
<name>A0AAU9J025_9CILI</name>
<keyword evidence="1" id="KW-0479">Metal-binding</keyword>
<keyword evidence="1" id="KW-0812">Transmembrane</keyword>
<sequence>MNKVAYESPSLTPTTDSASKYNIPCMPHLDAIEESTIKSIEPYKLRIWGEVLFWVLAICTGGLYYLIDHWFLFLHLLLRYKRVPGSEAKMLVIKTMYFTDITIQDIIN</sequence>
<dbReference type="GO" id="GO:0019829">
    <property type="term" value="F:ATPase-coupled monoatomic cation transmembrane transporter activity"/>
    <property type="evidence" value="ECO:0007669"/>
    <property type="project" value="UniProtKB-UniRule"/>
</dbReference>
<keyword evidence="1" id="KW-1133">Transmembrane helix</keyword>
<dbReference type="Pfam" id="PF12409">
    <property type="entry name" value="P5-ATPase"/>
    <property type="match status" value="1"/>
</dbReference>
<comment type="caution">
    <text evidence="1">Lacks conserved residue(s) required for the propagation of feature annotation.</text>
</comment>
<dbReference type="Proteomes" id="UP001162131">
    <property type="component" value="Unassembled WGS sequence"/>
</dbReference>
<feature type="transmembrane region" description="Helical" evidence="1">
    <location>
        <begin position="51"/>
        <end position="78"/>
    </location>
</feature>
<comment type="similarity">
    <text evidence="1">Belongs to the cation transport ATPase (P-type) (TC 3.A.3) family. Type V subfamily.</text>
</comment>
<organism evidence="3 4">
    <name type="scientific">Blepharisma stoltei</name>
    <dbReference type="NCBI Taxonomy" id="1481888"/>
    <lineage>
        <taxon>Eukaryota</taxon>
        <taxon>Sar</taxon>
        <taxon>Alveolata</taxon>
        <taxon>Ciliophora</taxon>
        <taxon>Postciliodesmatophora</taxon>
        <taxon>Heterotrichea</taxon>
        <taxon>Heterotrichida</taxon>
        <taxon>Blepharismidae</taxon>
        <taxon>Blepharisma</taxon>
    </lineage>
</organism>
<keyword evidence="1" id="KW-0472">Membrane</keyword>